<proteinExistence type="predicted"/>
<dbReference type="Proteomes" id="UP000657918">
    <property type="component" value="Unassembled WGS sequence"/>
</dbReference>
<accession>A0A835TJK4</accession>
<protein>
    <submittedName>
        <fullName evidence="1">Uncharacterized protein</fullName>
    </submittedName>
</protein>
<evidence type="ECO:0000313" key="1">
    <source>
        <dbReference type="EMBL" id="KAF9689251.1"/>
    </source>
</evidence>
<gene>
    <name evidence="1" type="ORF">SADUNF_Sadunf01G0072400</name>
</gene>
<sequence length="169" mass="19136">MILYVILFIYSVSGRESHGKGFALFRHGSFVLVRGPMPSHPLITKSKSLLRALFLVYASCLRLLGLQCLDDIMRKTLVSQMESRDSVPLDQERNPGLRLMDMGDSGTPTEIPAFCGCPIDPPLLRIKRAFSKGSGDLYLKRKDKVWNLKEDEKRAAYEFPLHVSQYLGF</sequence>
<organism evidence="1 2">
    <name type="scientific">Salix dunnii</name>
    <dbReference type="NCBI Taxonomy" id="1413687"/>
    <lineage>
        <taxon>Eukaryota</taxon>
        <taxon>Viridiplantae</taxon>
        <taxon>Streptophyta</taxon>
        <taxon>Embryophyta</taxon>
        <taxon>Tracheophyta</taxon>
        <taxon>Spermatophyta</taxon>
        <taxon>Magnoliopsida</taxon>
        <taxon>eudicotyledons</taxon>
        <taxon>Gunneridae</taxon>
        <taxon>Pentapetalae</taxon>
        <taxon>rosids</taxon>
        <taxon>fabids</taxon>
        <taxon>Malpighiales</taxon>
        <taxon>Salicaceae</taxon>
        <taxon>Saliceae</taxon>
        <taxon>Salix</taxon>
    </lineage>
</organism>
<dbReference type="AlphaFoldDB" id="A0A835TJK4"/>
<name>A0A835TJK4_9ROSI</name>
<keyword evidence="2" id="KW-1185">Reference proteome</keyword>
<reference evidence="1 2" key="1">
    <citation type="submission" date="2020-10" db="EMBL/GenBank/DDBJ databases">
        <title>Plant Genome Project.</title>
        <authorList>
            <person name="Zhang R.-G."/>
        </authorList>
    </citation>
    <scope>NUCLEOTIDE SEQUENCE [LARGE SCALE GENOMIC DNA]</scope>
    <source>
        <strain evidence="1">FAFU-HL-1</strain>
        <tissue evidence="1">Leaf</tissue>
    </source>
</reference>
<evidence type="ECO:0000313" key="2">
    <source>
        <dbReference type="Proteomes" id="UP000657918"/>
    </source>
</evidence>
<dbReference type="EMBL" id="JADGMS010000001">
    <property type="protein sequence ID" value="KAF9689251.1"/>
    <property type="molecule type" value="Genomic_DNA"/>
</dbReference>
<comment type="caution">
    <text evidence="1">The sequence shown here is derived from an EMBL/GenBank/DDBJ whole genome shotgun (WGS) entry which is preliminary data.</text>
</comment>